<dbReference type="Gene3D" id="2.60.40.740">
    <property type="match status" value="1"/>
</dbReference>
<evidence type="ECO:0000259" key="3">
    <source>
        <dbReference type="Pfam" id="PF17802"/>
    </source>
</evidence>
<protein>
    <submittedName>
        <fullName evidence="4">LPXTG-motif cell wall anchor domain protein</fullName>
    </submittedName>
</protein>
<name>F2NA92_CORGP</name>
<dbReference type="EMBL" id="CP002628">
    <property type="protein sequence ID" value="AEB06278.1"/>
    <property type="molecule type" value="Genomic_DNA"/>
</dbReference>
<keyword evidence="2" id="KW-0732">Signal</keyword>
<dbReference type="KEGG" id="cgo:Corgl_0151"/>
<sequence>MNRSKRTNRFRPPIKIILSLLAAALFALAIGPSVAQAAPQPFAGNKLTVTNLHKFDTVSIYRIVTISVDPQTNVQSYEFTADFGITKAQWERDAKDATNLQADANKIAQYVHDNDGSQALDKKSKNSPGESVEFDGLYAGQYLVVVTNEDDLTRVFQNTVVSVLPAKQADGSFAPANVSAAIKFTDLSGTGVNKLVNGKKWEDRIDNGDTAKFTITSVIPQYADPSTRTFMFSDSMTMGLDYQHDLKVAAGTTELTLGTDYAIGDKVNFFHTITILPSALGKYANQPITITYSAKFVTTGNRPVYARAESNTVYLKFSPNSVGANADDEIKIVSSNVSITIYGLHLKKISSTDGHALAGAEFSVRAPGGAEVATAKTDAQGNVNIVGALAAQKDYTLKETKAPAGYAPVADMHFTIESRLVQDYKGYQYDLGNIKDTPTGFDTLLPTTGGPGTIAVTAVGVFIVAGTAAWIIRSRRRRDVPTA</sequence>
<feature type="domain" description="SpaA-like prealbumin fold" evidence="3">
    <location>
        <begin position="344"/>
        <end position="417"/>
    </location>
</feature>
<dbReference type="STRING" id="700015.Corgl_0151"/>
<feature type="signal peptide" evidence="2">
    <location>
        <begin position="1"/>
        <end position="37"/>
    </location>
</feature>
<dbReference type="InterPro" id="IPR026466">
    <property type="entry name" value="Fim_isopep_form_D2_dom"/>
</dbReference>
<feature type="transmembrane region" description="Helical" evidence="1">
    <location>
        <begin position="452"/>
        <end position="472"/>
    </location>
</feature>
<keyword evidence="5" id="KW-1185">Reference proteome</keyword>
<gene>
    <name evidence="4" type="ordered locus">Corgl_0151</name>
</gene>
<keyword evidence="1" id="KW-0472">Membrane</keyword>
<dbReference type="Gene3D" id="2.60.40.10">
    <property type="entry name" value="Immunoglobulins"/>
    <property type="match status" value="1"/>
</dbReference>
<organism evidence="4 5">
    <name type="scientific">Coriobacterium glomerans (strain ATCC 49209 / DSM 20642 / JCM 10262 / PW2)</name>
    <dbReference type="NCBI Taxonomy" id="700015"/>
    <lineage>
        <taxon>Bacteria</taxon>
        <taxon>Bacillati</taxon>
        <taxon>Actinomycetota</taxon>
        <taxon>Coriobacteriia</taxon>
        <taxon>Coriobacteriales</taxon>
        <taxon>Coriobacteriaceae</taxon>
        <taxon>Coriobacterium</taxon>
    </lineage>
</organism>
<evidence type="ECO:0000256" key="1">
    <source>
        <dbReference type="SAM" id="Phobius"/>
    </source>
</evidence>
<proteinExistence type="predicted"/>
<dbReference type="eggNOG" id="COG4932">
    <property type="taxonomic scope" value="Bacteria"/>
</dbReference>
<dbReference type="Pfam" id="PF17802">
    <property type="entry name" value="SpaA"/>
    <property type="match status" value="1"/>
</dbReference>
<dbReference type="NCBIfam" id="NF033902">
    <property type="entry name" value="iso_D2_wall_anc"/>
    <property type="match status" value="1"/>
</dbReference>
<evidence type="ECO:0000256" key="2">
    <source>
        <dbReference type="SAM" id="SignalP"/>
    </source>
</evidence>
<dbReference type="GO" id="GO:0005975">
    <property type="term" value="P:carbohydrate metabolic process"/>
    <property type="evidence" value="ECO:0007669"/>
    <property type="project" value="UniProtKB-ARBA"/>
</dbReference>
<reference evidence="5" key="1">
    <citation type="journal article" date="2013" name="Stand. Genomic Sci.">
        <title>Complete genome sequence of Coriobacterium glomerans type strain (PW2(T)) from the midgut of Pyrrhocoris apterus L. (red soldier bug).</title>
        <authorList>
            <person name="Stackebrandt E."/>
            <person name="Zeytun A."/>
            <person name="Lapidus A."/>
            <person name="Nolan M."/>
            <person name="Lucas S."/>
            <person name="Hammon N."/>
            <person name="Deshpande S."/>
            <person name="Cheng J.F."/>
            <person name="Tapia R."/>
            <person name="Goodwin L.A."/>
            <person name="Pitluck S."/>
            <person name="Liolios K."/>
            <person name="Pagani I."/>
            <person name="Ivanova N."/>
            <person name="Mavromatis K."/>
            <person name="Mikhailova N."/>
            <person name="Huntemann M."/>
            <person name="Pati A."/>
            <person name="Chen A."/>
            <person name="Palaniappan K."/>
            <person name="Chang Y.J."/>
            <person name="Land M."/>
            <person name="Hauser L."/>
            <person name="Rohde M."/>
            <person name="Pukall R."/>
            <person name="Goker M."/>
            <person name="Detter J.C."/>
            <person name="Woyke T."/>
            <person name="Bristow J."/>
            <person name="Eisen J.A."/>
            <person name="Markowitz V."/>
            <person name="Hugenholtz P."/>
            <person name="Kyrpides N.C."/>
            <person name="Klenk H.P."/>
        </authorList>
    </citation>
    <scope>NUCLEOTIDE SEQUENCE</scope>
    <source>
        <strain evidence="5">ATCC 49209 / DSM 20642 / JCM 10262 / PW2</strain>
    </source>
</reference>
<dbReference type="InterPro" id="IPR041033">
    <property type="entry name" value="SpaA_PFL_dom_1"/>
</dbReference>
<dbReference type="InterPro" id="IPR048052">
    <property type="entry name" value="FM1-like"/>
</dbReference>
<dbReference type="AlphaFoldDB" id="F2NA92"/>
<feature type="chain" id="PRO_5003286827" evidence="2">
    <location>
        <begin position="38"/>
        <end position="483"/>
    </location>
</feature>
<dbReference type="RefSeq" id="WP_013708021.1">
    <property type="nucleotide sequence ID" value="NC_015389.1"/>
</dbReference>
<evidence type="ECO:0000313" key="5">
    <source>
        <dbReference type="Proteomes" id="UP000006851"/>
    </source>
</evidence>
<dbReference type="NCBIfam" id="TIGR04226">
    <property type="entry name" value="RrgB_K2N_iso_D2"/>
    <property type="match status" value="1"/>
</dbReference>
<dbReference type="InterPro" id="IPR013783">
    <property type="entry name" value="Ig-like_fold"/>
</dbReference>
<keyword evidence="1" id="KW-0812">Transmembrane</keyword>
<accession>F2NA92</accession>
<dbReference type="Proteomes" id="UP000006851">
    <property type="component" value="Chromosome"/>
</dbReference>
<evidence type="ECO:0000313" key="4">
    <source>
        <dbReference type="EMBL" id="AEB06278.1"/>
    </source>
</evidence>
<keyword evidence="1" id="KW-1133">Transmembrane helix</keyword>
<dbReference type="HOGENOM" id="CLU_507826_0_0_11"/>